<dbReference type="AlphaFoldDB" id="A0A415ERL7"/>
<accession>A0A415ERL7</accession>
<reference evidence="2 3" key="1">
    <citation type="submission" date="2018-08" db="EMBL/GenBank/DDBJ databases">
        <title>A genome reference for cultivated species of the human gut microbiota.</title>
        <authorList>
            <person name="Zou Y."/>
            <person name="Xue W."/>
            <person name="Luo G."/>
        </authorList>
    </citation>
    <scope>NUCLEOTIDE SEQUENCE [LARGE SCALE GENOMIC DNA]</scope>
    <source>
        <strain evidence="2 3">AF48-16</strain>
    </source>
</reference>
<dbReference type="Pfam" id="PF03781">
    <property type="entry name" value="FGE-sulfatase"/>
    <property type="match status" value="1"/>
</dbReference>
<evidence type="ECO:0000313" key="3">
    <source>
        <dbReference type="Proteomes" id="UP000286288"/>
    </source>
</evidence>
<gene>
    <name evidence="2" type="ORF">DW084_10795</name>
</gene>
<dbReference type="InterPro" id="IPR005532">
    <property type="entry name" value="SUMF_dom"/>
</dbReference>
<dbReference type="PANTHER" id="PTHR23150:SF19">
    <property type="entry name" value="FORMYLGLYCINE-GENERATING ENZYME"/>
    <property type="match status" value="1"/>
</dbReference>
<dbReference type="InterPro" id="IPR042095">
    <property type="entry name" value="SUMF_sf"/>
</dbReference>
<dbReference type="InterPro" id="IPR016187">
    <property type="entry name" value="CTDL_fold"/>
</dbReference>
<dbReference type="EMBL" id="QRMZ01000013">
    <property type="protein sequence ID" value="RHK05993.1"/>
    <property type="molecule type" value="Genomic_DNA"/>
</dbReference>
<dbReference type="GO" id="GO:0120147">
    <property type="term" value="F:formylglycine-generating oxidase activity"/>
    <property type="evidence" value="ECO:0007669"/>
    <property type="project" value="TreeGrafter"/>
</dbReference>
<proteinExistence type="predicted"/>
<dbReference type="SUPFAM" id="SSF56436">
    <property type="entry name" value="C-type lectin-like"/>
    <property type="match status" value="1"/>
</dbReference>
<comment type="caution">
    <text evidence="2">The sequence shown here is derived from an EMBL/GenBank/DDBJ whole genome shotgun (WGS) entry which is preliminary data.</text>
</comment>
<dbReference type="Gene3D" id="3.90.1580.10">
    <property type="entry name" value="paralog of FGE (formylglycine-generating enzyme)"/>
    <property type="match status" value="1"/>
</dbReference>
<dbReference type="PANTHER" id="PTHR23150">
    <property type="entry name" value="SULFATASE MODIFYING FACTOR 1, 2"/>
    <property type="match status" value="1"/>
</dbReference>
<organism evidence="2 3">
    <name type="scientific">Enterococcus casseliflavus</name>
    <name type="common">Enterococcus flavescens</name>
    <dbReference type="NCBI Taxonomy" id="37734"/>
    <lineage>
        <taxon>Bacteria</taxon>
        <taxon>Bacillati</taxon>
        <taxon>Bacillota</taxon>
        <taxon>Bacilli</taxon>
        <taxon>Lactobacillales</taxon>
        <taxon>Enterococcaceae</taxon>
        <taxon>Enterococcus</taxon>
    </lineage>
</organism>
<protein>
    <submittedName>
        <fullName evidence="2">Formylglycine-generating enzyme family protein</fullName>
    </submittedName>
</protein>
<sequence length="287" mass="32610">MPTIPAGTYRIGTNTMDGFAEDLEGPQISLDSPAFAIDATTVTNQAFQVFVEATGYVTEAERFGWSFVFHYFLSEQTKHRSQKVPNMAWWYAVSGADWRHPEGPDSTIAQRMDHPVVQVSRNDAIAYCQWAKKRLPTEAEWEIAAKGGTSFEKYPWGREFLAENTYHCNIWQGEFPKSNTRADGFANTAPAKWYETNGFGLYQVIGNVWEWCVNPARIPLTQFQQQTGQTFWARNQTQDDQLYATRGGSFLCHESYCKRYRIAARNGNSGMSAANNLGFRCVKDLDQ</sequence>
<feature type="domain" description="Sulfatase-modifying factor enzyme-like" evidence="1">
    <location>
        <begin position="3"/>
        <end position="283"/>
    </location>
</feature>
<name>A0A415ERL7_ENTCA</name>
<dbReference type="InterPro" id="IPR051043">
    <property type="entry name" value="Sulfatase_Mod_Factor_Kinase"/>
</dbReference>
<evidence type="ECO:0000259" key="1">
    <source>
        <dbReference type="Pfam" id="PF03781"/>
    </source>
</evidence>
<evidence type="ECO:0000313" key="2">
    <source>
        <dbReference type="EMBL" id="RHK05993.1"/>
    </source>
</evidence>
<dbReference type="Proteomes" id="UP000286288">
    <property type="component" value="Unassembled WGS sequence"/>
</dbReference>